<keyword evidence="2" id="KW-0812">Transmembrane</keyword>
<keyword evidence="2" id="KW-0472">Membrane</keyword>
<gene>
    <name evidence="3" type="ORF">SEMRO_12_G009320.1</name>
</gene>
<dbReference type="EMBL" id="CAICTM010000012">
    <property type="protein sequence ID" value="CAB9496973.1"/>
    <property type="molecule type" value="Genomic_DNA"/>
</dbReference>
<dbReference type="Proteomes" id="UP001153069">
    <property type="component" value="Unassembled WGS sequence"/>
</dbReference>
<evidence type="ECO:0000313" key="4">
    <source>
        <dbReference type="Proteomes" id="UP001153069"/>
    </source>
</evidence>
<keyword evidence="2" id="KW-1133">Transmembrane helix</keyword>
<feature type="region of interest" description="Disordered" evidence="1">
    <location>
        <begin position="43"/>
        <end position="91"/>
    </location>
</feature>
<evidence type="ECO:0000256" key="1">
    <source>
        <dbReference type="SAM" id="MobiDB-lite"/>
    </source>
</evidence>
<evidence type="ECO:0000256" key="2">
    <source>
        <dbReference type="SAM" id="Phobius"/>
    </source>
</evidence>
<name>A0A9N8H007_9STRA</name>
<proteinExistence type="predicted"/>
<feature type="transmembrane region" description="Helical" evidence="2">
    <location>
        <begin position="12"/>
        <end position="37"/>
    </location>
</feature>
<dbReference type="OrthoDB" id="10597763at2759"/>
<organism evidence="3 4">
    <name type="scientific">Seminavis robusta</name>
    <dbReference type="NCBI Taxonomy" id="568900"/>
    <lineage>
        <taxon>Eukaryota</taxon>
        <taxon>Sar</taxon>
        <taxon>Stramenopiles</taxon>
        <taxon>Ochrophyta</taxon>
        <taxon>Bacillariophyta</taxon>
        <taxon>Bacillariophyceae</taxon>
        <taxon>Bacillariophycidae</taxon>
        <taxon>Naviculales</taxon>
        <taxon>Naviculaceae</taxon>
        <taxon>Seminavis</taxon>
    </lineage>
</organism>
<keyword evidence="4" id="KW-1185">Reference proteome</keyword>
<comment type="caution">
    <text evidence="3">The sequence shown here is derived from an EMBL/GenBank/DDBJ whole genome shotgun (WGS) entry which is preliminary data.</text>
</comment>
<sequence>MTAGRTTNVHSLVEIGATFLAGFVTSFALLNAVWYLVPSVDDEGAGPDSQTAPQPPPRFPWEPIQEGGREEIDGTTMPPLTTKVHRPSKPVEDSTGIQLQFLAQMTFANGGIRAPSCPCCI</sequence>
<protein>
    <submittedName>
        <fullName evidence="3">Uncharacterized protein</fullName>
    </submittedName>
</protein>
<accession>A0A9N8H007</accession>
<evidence type="ECO:0000313" key="3">
    <source>
        <dbReference type="EMBL" id="CAB9496973.1"/>
    </source>
</evidence>
<dbReference type="AlphaFoldDB" id="A0A9N8H007"/>
<reference evidence="3" key="1">
    <citation type="submission" date="2020-06" db="EMBL/GenBank/DDBJ databases">
        <authorList>
            <consortium name="Plant Systems Biology data submission"/>
        </authorList>
    </citation>
    <scope>NUCLEOTIDE SEQUENCE</scope>
    <source>
        <strain evidence="3">D6</strain>
    </source>
</reference>